<accession>A0A103QV97</accession>
<proteinExistence type="predicted"/>
<feature type="transmembrane region" description="Helical" evidence="1">
    <location>
        <begin position="105"/>
        <end position="125"/>
    </location>
</feature>
<evidence type="ECO:0000256" key="1">
    <source>
        <dbReference type="SAM" id="Phobius"/>
    </source>
</evidence>
<dbReference type="AlphaFoldDB" id="A0A103QV97"/>
<feature type="transmembrane region" description="Helical" evidence="1">
    <location>
        <begin position="20"/>
        <end position="42"/>
    </location>
</feature>
<evidence type="ECO:0000313" key="2">
    <source>
        <dbReference type="EMBL" id="KVG56213.1"/>
    </source>
</evidence>
<reference evidence="2 3" key="1">
    <citation type="submission" date="2015-11" db="EMBL/GenBank/DDBJ databases">
        <title>Expanding the genomic diversity of Burkholderia species for the development of highly accurate diagnostics.</title>
        <authorList>
            <person name="Sahl J."/>
            <person name="Keim P."/>
            <person name="Wagner D."/>
        </authorList>
    </citation>
    <scope>NUCLEOTIDE SEQUENCE [LARGE SCALE GENOMIC DNA]</scope>
    <source>
        <strain evidence="2 3">MSMB2036</strain>
    </source>
</reference>
<dbReference type="RefSeq" id="WP_059758932.1">
    <property type="nucleotide sequence ID" value="NZ_CP013414.1"/>
</dbReference>
<organism evidence="2 3">
    <name type="scientific">Burkholderia ubonensis</name>
    <dbReference type="NCBI Taxonomy" id="101571"/>
    <lineage>
        <taxon>Bacteria</taxon>
        <taxon>Pseudomonadati</taxon>
        <taxon>Pseudomonadota</taxon>
        <taxon>Betaproteobacteria</taxon>
        <taxon>Burkholderiales</taxon>
        <taxon>Burkholderiaceae</taxon>
        <taxon>Burkholderia</taxon>
        <taxon>Burkholderia cepacia complex</taxon>
    </lineage>
</organism>
<protein>
    <submittedName>
        <fullName evidence="2">Uncharacterized protein</fullName>
    </submittedName>
</protein>
<evidence type="ECO:0000313" key="3">
    <source>
        <dbReference type="Proteomes" id="UP000064029"/>
    </source>
</evidence>
<keyword evidence="1" id="KW-1133">Transmembrane helix</keyword>
<comment type="caution">
    <text evidence="2">The sequence shown here is derived from an EMBL/GenBank/DDBJ whole genome shotgun (WGS) entry which is preliminary data.</text>
</comment>
<gene>
    <name evidence="2" type="ORF">WJ33_04960</name>
</gene>
<keyword evidence="1" id="KW-0812">Transmembrane</keyword>
<sequence>MQLHMHSHHYARRIPVWRAAVIGGCVAGAVFLVIQVVAAAIIGHDAWAPLRMIAAIYFGDDALAPSTTVEVGILLAALGVHFALSIVFALILAVIIACFSLDSSVGMVSVAGAVFGVLLYVVNYYGMTQVFPWFADARGWVSALDHIVFGLIVSDAYMRLERPARSSAA</sequence>
<keyword evidence="1" id="KW-0472">Membrane</keyword>
<dbReference type="Proteomes" id="UP000064029">
    <property type="component" value="Unassembled WGS sequence"/>
</dbReference>
<dbReference type="OrthoDB" id="6169516at2"/>
<dbReference type="EMBL" id="LOXM01000258">
    <property type="protein sequence ID" value="KVG56213.1"/>
    <property type="molecule type" value="Genomic_DNA"/>
</dbReference>
<name>A0A103QV97_9BURK</name>
<feature type="transmembrane region" description="Helical" evidence="1">
    <location>
        <begin position="73"/>
        <end position="98"/>
    </location>
</feature>